<dbReference type="PROSITE" id="PS50208">
    <property type="entry name" value="CASPASE_P20"/>
    <property type="match status" value="1"/>
</dbReference>
<dbReference type="OMA" id="MHIDELW"/>
<reference evidence="5 6" key="1">
    <citation type="journal article" date="2013" name="Nature">
        <title>Insights into bilaterian evolution from three spiralian genomes.</title>
        <authorList>
            <person name="Simakov O."/>
            <person name="Marletaz F."/>
            <person name="Cho S.J."/>
            <person name="Edsinger-Gonzales E."/>
            <person name="Havlak P."/>
            <person name="Hellsten U."/>
            <person name="Kuo D.H."/>
            <person name="Larsson T."/>
            <person name="Lv J."/>
            <person name="Arendt D."/>
            <person name="Savage R."/>
            <person name="Osoegawa K."/>
            <person name="de Jong P."/>
            <person name="Grimwood J."/>
            <person name="Chapman J.A."/>
            <person name="Shapiro H."/>
            <person name="Aerts A."/>
            <person name="Otillar R.P."/>
            <person name="Terry A.Y."/>
            <person name="Boore J.L."/>
            <person name="Grigoriev I.V."/>
            <person name="Lindberg D.R."/>
            <person name="Seaver E.C."/>
            <person name="Weisblat D.A."/>
            <person name="Putnam N.H."/>
            <person name="Rokhsar D.S."/>
        </authorList>
    </citation>
    <scope>NUCLEOTIDE SEQUENCE [LARGE SCALE GENOMIC DNA]</scope>
</reference>
<dbReference type="GO" id="GO:0005737">
    <property type="term" value="C:cytoplasm"/>
    <property type="evidence" value="ECO:0007669"/>
    <property type="project" value="TreeGrafter"/>
</dbReference>
<dbReference type="CTD" id="20252082"/>
<dbReference type="PROSITE" id="PS01121">
    <property type="entry name" value="CASPASE_HIS"/>
    <property type="match status" value="1"/>
</dbReference>
<dbReference type="PROSITE" id="PS50207">
    <property type="entry name" value="CASPASE_P10"/>
    <property type="match status" value="1"/>
</dbReference>
<dbReference type="SMART" id="SM00115">
    <property type="entry name" value="CASc"/>
    <property type="match status" value="1"/>
</dbReference>
<evidence type="ECO:0000259" key="3">
    <source>
        <dbReference type="PROSITE" id="PS50207"/>
    </source>
</evidence>
<dbReference type="Pfam" id="PF00656">
    <property type="entry name" value="Peptidase_C14"/>
    <property type="match status" value="1"/>
</dbReference>
<dbReference type="Gene3D" id="3.30.70.1470">
    <property type="entry name" value="Caspase-like"/>
    <property type="match status" value="1"/>
</dbReference>
<sequence length="252" mass="29404">SYDFNHEKRGCCVIINNDKFTDMYDRPGSSCDVKNMETEFRNLGFDVKIYNNLTASYIDKKLRKVSMKYDHEKADCFVCIILSHGEEHFDLKRERNDVIFGSDGHHISIAEIMERFSDPYCHGLLGKPRLFFIQACRGVKTEQGVDITIKSIKKVEVPVHPQKPIDRKKLIYSFSCILGYYAFRRESGTWFIKSLTYVLQNSLRSKTFQQMLTHVSYEMAMNYKSKNKKNLNIDGCVTIPCIMSMLTKDIYF</sequence>
<gene>
    <name evidence="5" type="ORF">LOTGIDRAFT_73381</name>
</gene>
<dbReference type="SUPFAM" id="SSF52129">
    <property type="entry name" value="Caspase-like"/>
    <property type="match status" value="1"/>
</dbReference>
<dbReference type="OrthoDB" id="6044569at2759"/>
<dbReference type="GO" id="GO:0043525">
    <property type="term" value="P:positive regulation of neuron apoptotic process"/>
    <property type="evidence" value="ECO:0007669"/>
    <property type="project" value="TreeGrafter"/>
</dbReference>
<dbReference type="PRINTS" id="PR00376">
    <property type="entry name" value="IL1BCENZYME"/>
</dbReference>
<dbReference type="STRING" id="225164.V4A701"/>
<feature type="non-terminal residue" evidence="5">
    <location>
        <position position="1"/>
    </location>
</feature>
<dbReference type="PANTHER" id="PTHR10454">
    <property type="entry name" value="CASPASE"/>
    <property type="match status" value="1"/>
</dbReference>
<dbReference type="InterPro" id="IPR001309">
    <property type="entry name" value="Pept_C14_p20"/>
</dbReference>
<feature type="domain" description="Caspase family p20" evidence="4">
    <location>
        <begin position="8"/>
        <end position="140"/>
    </location>
</feature>
<keyword evidence="6" id="KW-1185">Reference proteome</keyword>
<feature type="domain" description="Caspase family p10" evidence="3">
    <location>
        <begin position="167"/>
        <end position="252"/>
    </location>
</feature>
<dbReference type="Gene3D" id="3.40.50.1460">
    <property type="match status" value="1"/>
</dbReference>
<dbReference type="InterPro" id="IPR029030">
    <property type="entry name" value="Caspase-like_dom_sf"/>
</dbReference>
<name>V4A701_LOTGI</name>
<dbReference type="InterPro" id="IPR016129">
    <property type="entry name" value="Caspase_his_AS"/>
</dbReference>
<accession>V4A701</accession>
<evidence type="ECO:0000259" key="4">
    <source>
        <dbReference type="PROSITE" id="PS50208"/>
    </source>
</evidence>
<organism evidence="5 6">
    <name type="scientific">Lottia gigantea</name>
    <name type="common">Giant owl limpet</name>
    <dbReference type="NCBI Taxonomy" id="225164"/>
    <lineage>
        <taxon>Eukaryota</taxon>
        <taxon>Metazoa</taxon>
        <taxon>Spiralia</taxon>
        <taxon>Lophotrochozoa</taxon>
        <taxon>Mollusca</taxon>
        <taxon>Gastropoda</taxon>
        <taxon>Patellogastropoda</taxon>
        <taxon>Lottioidea</taxon>
        <taxon>Lottiidae</taxon>
        <taxon>Lottia</taxon>
    </lineage>
</organism>
<protein>
    <recommendedName>
        <fullName evidence="7">Caspase family p20 domain-containing protein</fullName>
    </recommendedName>
</protein>
<evidence type="ECO:0000256" key="1">
    <source>
        <dbReference type="ARBA" id="ARBA00010134"/>
    </source>
</evidence>
<dbReference type="PANTHER" id="PTHR10454:SF232">
    <property type="entry name" value="AT03047P-RELATED"/>
    <property type="match status" value="1"/>
</dbReference>
<proteinExistence type="inferred from homology"/>
<dbReference type="GO" id="GO:0006915">
    <property type="term" value="P:apoptotic process"/>
    <property type="evidence" value="ECO:0007669"/>
    <property type="project" value="TreeGrafter"/>
</dbReference>
<evidence type="ECO:0000313" key="6">
    <source>
        <dbReference type="Proteomes" id="UP000030746"/>
    </source>
</evidence>
<evidence type="ECO:0000313" key="5">
    <source>
        <dbReference type="EMBL" id="ESO89051.1"/>
    </source>
</evidence>
<dbReference type="RefSeq" id="XP_009059943.1">
    <property type="nucleotide sequence ID" value="XM_009061695.1"/>
</dbReference>
<dbReference type="Proteomes" id="UP000030746">
    <property type="component" value="Unassembled WGS sequence"/>
</dbReference>
<comment type="similarity">
    <text evidence="1 2">Belongs to the peptidase C14A family.</text>
</comment>
<evidence type="ECO:0000256" key="2">
    <source>
        <dbReference type="RuleBase" id="RU003971"/>
    </source>
</evidence>
<dbReference type="GO" id="GO:0006508">
    <property type="term" value="P:proteolysis"/>
    <property type="evidence" value="ECO:0007669"/>
    <property type="project" value="InterPro"/>
</dbReference>
<dbReference type="InterPro" id="IPR002398">
    <property type="entry name" value="Pept_C14"/>
</dbReference>
<feature type="non-terminal residue" evidence="5">
    <location>
        <position position="252"/>
    </location>
</feature>
<dbReference type="AlphaFoldDB" id="V4A701"/>
<evidence type="ECO:0008006" key="7">
    <source>
        <dbReference type="Google" id="ProtNLM"/>
    </source>
</evidence>
<dbReference type="InterPro" id="IPR002138">
    <property type="entry name" value="Pept_C14_p10"/>
</dbReference>
<dbReference type="HOGENOM" id="CLU_036904_2_1_1"/>
<dbReference type="KEGG" id="lgi:LOTGIDRAFT_73381"/>
<dbReference type="InterPro" id="IPR015917">
    <property type="entry name" value="Pept_C14A"/>
</dbReference>
<dbReference type="GO" id="GO:0004197">
    <property type="term" value="F:cysteine-type endopeptidase activity"/>
    <property type="evidence" value="ECO:0007669"/>
    <property type="project" value="InterPro"/>
</dbReference>
<dbReference type="EMBL" id="KB202619">
    <property type="protein sequence ID" value="ESO89051.1"/>
    <property type="molecule type" value="Genomic_DNA"/>
</dbReference>
<dbReference type="GeneID" id="20252082"/>
<dbReference type="InterPro" id="IPR011600">
    <property type="entry name" value="Pept_C14_caspase"/>
</dbReference>